<reference evidence="1" key="1">
    <citation type="journal article" date="2022" name="Plant J.">
        <title>Strategies of tolerance reflected in two North American maple genomes.</title>
        <authorList>
            <person name="McEvoy S.L."/>
            <person name="Sezen U.U."/>
            <person name="Trouern-Trend A."/>
            <person name="McMahon S.M."/>
            <person name="Schaberg P.G."/>
            <person name="Yang J."/>
            <person name="Wegrzyn J.L."/>
            <person name="Swenson N.G."/>
        </authorList>
    </citation>
    <scope>NUCLEOTIDE SEQUENCE</scope>
    <source>
        <strain evidence="1">NS2018</strain>
    </source>
</reference>
<dbReference type="Proteomes" id="UP001168877">
    <property type="component" value="Unassembled WGS sequence"/>
</dbReference>
<organism evidence="1 2">
    <name type="scientific">Acer saccharum</name>
    <name type="common">Sugar maple</name>
    <dbReference type="NCBI Taxonomy" id="4024"/>
    <lineage>
        <taxon>Eukaryota</taxon>
        <taxon>Viridiplantae</taxon>
        <taxon>Streptophyta</taxon>
        <taxon>Embryophyta</taxon>
        <taxon>Tracheophyta</taxon>
        <taxon>Spermatophyta</taxon>
        <taxon>Magnoliopsida</taxon>
        <taxon>eudicotyledons</taxon>
        <taxon>Gunneridae</taxon>
        <taxon>Pentapetalae</taxon>
        <taxon>rosids</taxon>
        <taxon>malvids</taxon>
        <taxon>Sapindales</taxon>
        <taxon>Sapindaceae</taxon>
        <taxon>Hippocastanoideae</taxon>
        <taxon>Acereae</taxon>
        <taxon>Acer</taxon>
    </lineage>
</organism>
<protein>
    <submittedName>
        <fullName evidence="1">Uncharacterized protein</fullName>
    </submittedName>
</protein>
<comment type="caution">
    <text evidence="1">The sequence shown here is derived from an EMBL/GenBank/DDBJ whole genome shotgun (WGS) entry which is preliminary data.</text>
</comment>
<dbReference type="AlphaFoldDB" id="A0AA39T6H6"/>
<evidence type="ECO:0000313" key="2">
    <source>
        <dbReference type="Proteomes" id="UP001168877"/>
    </source>
</evidence>
<name>A0AA39T6H6_ACESA</name>
<keyword evidence="2" id="KW-1185">Reference proteome</keyword>
<evidence type="ECO:0000313" key="1">
    <source>
        <dbReference type="EMBL" id="KAK0601790.1"/>
    </source>
</evidence>
<dbReference type="EMBL" id="JAUESC010000003">
    <property type="protein sequence ID" value="KAK0601790.1"/>
    <property type="molecule type" value="Genomic_DNA"/>
</dbReference>
<sequence length="177" mass="19539">MLDIGATALVTEAATAIFGKAGVSAAAVVMTVDKASYILDAIAIKHNVCGFYFGHPVVYKLFQCQGKGEFVNNFIVKLDGTRYQKGRLFSIVGEENSSKCVEAVIRAEYPNISKNRLNRDYKDTYAAIEVSEDFLFYANGVRNFKDYLGNSFVFDPVSDEVNPHLASHARNNGYVVD</sequence>
<proteinExistence type="predicted"/>
<gene>
    <name evidence="1" type="ORF">LWI29_027417</name>
</gene>
<accession>A0AA39T6H6</accession>
<reference evidence="1" key="2">
    <citation type="submission" date="2023-06" db="EMBL/GenBank/DDBJ databases">
        <authorList>
            <person name="Swenson N.G."/>
            <person name="Wegrzyn J.L."/>
            <person name="Mcevoy S.L."/>
        </authorList>
    </citation>
    <scope>NUCLEOTIDE SEQUENCE</scope>
    <source>
        <strain evidence="1">NS2018</strain>
        <tissue evidence="1">Leaf</tissue>
    </source>
</reference>